<feature type="transmembrane region" description="Helical" evidence="8">
    <location>
        <begin position="166"/>
        <end position="187"/>
    </location>
</feature>
<evidence type="ECO:0000256" key="5">
    <source>
        <dbReference type="ARBA" id="ARBA00022989"/>
    </source>
</evidence>
<feature type="domain" description="Ammonium transporter AmtB-like" evidence="9">
    <location>
        <begin position="17"/>
        <end position="409"/>
    </location>
</feature>
<dbReference type="FunFam" id="1.10.3430.10:FF:000008">
    <property type="entry name" value="Ammonium transporter"/>
    <property type="match status" value="1"/>
</dbReference>
<dbReference type="GO" id="GO:0005886">
    <property type="term" value="C:plasma membrane"/>
    <property type="evidence" value="ECO:0007669"/>
    <property type="project" value="UniProtKB-SubCell"/>
</dbReference>
<dbReference type="PANTHER" id="PTHR11730:SF89">
    <property type="entry name" value="AMMONIUM TRANSPORTER SLL0108-RELATED"/>
    <property type="match status" value="1"/>
</dbReference>
<dbReference type="Pfam" id="PF00909">
    <property type="entry name" value="Ammonium_transp"/>
    <property type="match status" value="1"/>
</dbReference>
<dbReference type="GO" id="GO:0097272">
    <property type="term" value="P:ammonium homeostasis"/>
    <property type="evidence" value="ECO:0007669"/>
    <property type="project" value="TreeGrafter"/>
</dbReference>
<evidence type="ECO:0000256" key="8">
    <source>
        <dbReference type="RuleBase" id="RU362002"/>
    </source>
</evidence>
<sequence length="443" mass="45258">MPEAVSADAVAVALNTAWTLLAAFLVFFMQAGFALVEAGFTRAKNAANIVLKNLMDFAVASLAYWAVGFALMFGADAAGLVGTTGWFSQEAGFGHLGLSLPFLAFLMFQTVFAGTSATIVSGAMAERTKFASYLVFSAVMSVLIYPVVGHWIWGGGWLAQLGMLDFAGSTVVHSVGAWAALAGLILLGPRLGRFGPDGRPHKIRGHSVTLAALGVFILWFGWFGFNPGSTLAATDANIARIAVTTNLGAAAGALAALLAAWLKQGKPDVEAALNGTLGGLVAITAGTAWVSPASSIVIGGVGGLAVLAGTALLERWHVDDAVGAIPVHGAAGVWGTLAVGLFHEEQGLLFGGGSQLLVAQFIGVVAVAVWTFAASYVTFALIKATMGLRVTPQEEEHGLDLGEHDTVAYPEFVAAATTVPGVAPLPATPVMAPAPASARGAGD</sequence>
<feature type="transmembrane region" description="Helical" evidence="8">
    <location>
        <begin position="325"/>
        <end position="343"/>
    </location>
</feature>
<comment type="similarity">
    <text evidence="2 8">Belongs to the ammonia transporter channel (TC 1.A.11.2) family.</text>
</comment>
<feature type="transmembrane region" description="Helical" evidence="8">
    <location>
        <begin position="102"/>
        <end position="123"/>
    </location>
</feature>
<dbReference type="Gene3D" id="1.10.3430.10">
    <property type="entry name" value="Ammonium transporter AmtB like domains"/>
    <property type="match status" value="1"/>
</dbReference>
<evidence type="ECO:0000256" key="6">
    <source>
        <dbReference type="ARBA" id="ARBA00023136"/>
    </source>
</evidence>
<evidence type="ECO:0000256" key="7">
    <source>
        <dbReference type="ARBA" id="ARBA00023177"/>
    </source>
</evidence>
<proteinExistence type="inferred from homology"/>
<feature type="transmembrane region" description="Helical" evidence="8">
    <location>
        <begin position="296"/>
        <end position="313"/>
    </location>
</feature>
<dbReference type="InterPro" id="IPR001905">
    <property type="entry name" value="Ammonium_transpt"/>
</dbReference>
<evidence type="ECO:0000259" key="9">
    <source>
        <dbReference type="Pfam" id="PF00909"/>
    </source>
</evidence>
<dbReference type="InterPro" id="IPR018047">
    <property type="entry name" value="Ammonium_transpt_CS"/>
</dbReference>
<feature type="transmembrane region" description="Helical" evidence="8">
    <location>
        <begin position="237"/>
        <end position="259"/>
    </location>
</feature>
<dbReference type="InterPro" id="IPR002229">
    <property type="entry name" value="RhesusRHD"/>
</dbReference>
<dbReference type="EMBL" id="CP002344">
    <property type="protein sequence ID" value="ADU50747.1"/>
    <property type="molecule type" value="Genomic_DNA"/>
</dbReference>
<keyword evidence="5 8" id="KW-1133">Transmembrane helix</keyword>
<dbReference type="SUPFAM" id="SSF111352">
    <property type="entry name" value="Ammonium transporter"/>
    <property type="match status" value="1"/>
</dbReference>
<protein>
    <recommendedName>
        <fullName evidence="8">Ammonium transporter</fullName>
    </recommendedName>
</protein>
<keyword evidence="7 8" id="KW-0924">Ammonia transport</keyword>
<feature type="transmembrane region" description="Helical" evidence="8">
    <location>
        <begin position="57"/>
        <end position="82"/>
    </location>
</feature>
<dbReference type="AlphaFoldDB" id="E6SHQ0"/>
<dbReference type="HOGENOM" id="CLU_000445_33_1_9"/>
<dbReference type="InterPro" id="IPR029020">
    <property type="entry name" value="Ammonium/urea_transptr"/>
</dbReference>
<evidence type="ECO:0000313" key="11">
    <source>
        <dbReference type="Proteomes" id="UP000008915"/>
    </source>
</evidence>
<dbReference type="eggNOG" id="COG0004">
    <property type="taxonomic scope" value="Bacteria"/>
</dbReference>
<dbReference type="PROSITE" id="PS01219">
    <property type="entry name" value="AMMONIUM_TRANSP"/>
    <property type="match status" value="1"/>
</dbReference>
<dbReference type="NCBIfam" id="TIGR00836">
    <property type="entry name" value="amt"/>
    <property type="match status" value="1"/>
</dbReference>
<evidence type="ECO:0000256" key="1">
    <source>
        <dbReference type="ARBA" id="ARBA00004141"/>
    </source>
</evidence>
<feature type="transmembrane region" description="Helical" evidence="8">
    <location>
        <begin position="271"/>
        <end position="290"/>
    </location>
</feature>
<keyword evidence="11" id="KW-1185">Reference proteome</keyword>
<dbReference type="STRING" id="644966.Tmar_0626"/>
<evidence type="ECO:0000313" key="10">
    <source>
        <dbReference type="EMBL" id="ADU50747.1"/>
    </source>
</evidence>
<evidence type="ECO:0000256" key="3">
    <source>
        <dbReference type="ARBA" id="ARBA00022448"/>
    </source>
</evidence>
<feature type="transmembrane region" description="Helical" evidence="8">
    <location>
        <begin position="355"/>
        <end position="382"/>
    </location>
</feature>
<dbReference type="RefSeq" id="WP_013495052.1">
    <property type="nucleotide sequence ID" value="NC_014831.1"/>
</dbReference>
<reference evidence="10 11" key="1">
    <citation type="journal article" date="2010" name="Stand. Genomic Sci.">
        <title>Complete genome sequence of Thermaerobacter marianensis type strain (7p75a).</title>
        <authorList>
            <person name="Han C."/>
            <person name="Gu W."/>
            <person name="Zhang X."/>
            <person name="Lapidus A."/>
            <person name="Nolan M."/>
            <person name="Copeland A."/>
            <person name="Lucas S."/>
            <person name="Del Rio T.G."/>
            <person name="Tice H."/>
            <person name="Cheng J.F."/>
            <person name="Tapia R."/>
            <person name="Goodwin L."/>
            <person name="Pitluck S."/>
            <person name="Pagani I."/>
            <person name="Ivanova N."/>
            <person name="Mavromatis K."/>
            <person name="Mikhailova N."/>
            <person name="Pati A."/>
            <person name="Chen A."/>
            <person name="Palaniappan K."/>
            <person name="Land M."/>
            <person name="Hauser L."/>
            <person name="Chang Y.J."/>
            <person name="Jeffries C.D."/>
            <person name="Schneider S."/>
            <person name="Rohde M."/>
            <person name="Goker M."/>
            <person name="Pukall R."/>
            <person name="Woyke T."/>
            <person name="Bristow J."/>
            <person name="Eisen J.A."/>
            <person name="Markowitz V."/>
            <person name="Hugenholtz P."/>
            <person name="Kyrpides N.C."/>
            <person name="Klenk H.P."/>
            <person name="Detter J.C."/>
        </authorList>
    </citation>
    <scope>NUCLEOTIDE SEQUENCE [LARGE SCALE GENOMIC DNA]</scope>
    <source>
        <strain evidence="11">ATCC 700841 / DSM 12885 / JCM 10246 / 7p75a</strain>
    </source>
</reference>
<dbReference type="Proteomes" id="UP000008915">
    <property type="component" value="Chromosome"/>
</dbReference>
<accession>E6SHQ0</accession>
<feature type="transmembrane region" description="Helical" evidence="8">
    <location>
        <begin position="12"/>
        <end position="36"/>
    </location>
</feature>
<evidence type="ECO:0000256" key="4">
    <source>
        <dbReference type="ARBA" id="ARBA00022692"/>
    </source>
</evidence>
<keyword evidence="4 8" id="KW-0812">Transmembrane</keyword>
<gene>
    <name evidence="10" type="ordered locus">Tmar_0626</name>
</gene>
<feature type="transmembrane region" description="Helical" evidence="8">
    <location>
        <begin position="208"/>
        <end position="225"/>
    </location>
</feature>
<dbReference type="PRINTS" id="PR00342">
    <property type="entry name" value="RHESUSRHD"/>
</dbReference>
<dbReference type="GO" id="GO:0008519">
    <property type="term" value="F:ammonium channel activity"/>
    <property type="evidence" value="ECO:0007669"/>
    <property type="project" value="InterPro"/>
</dbReference>
<feature type="transmembrane region" description="Helical" evidence="8">
    <location>
        <begin position="130"/>
        <end position="154"/>
    </location>
</feature>
<dbReference type="InterPro" id="IPR024041">
    <property type="entry name" value="NH4_transpt_AmtB-like_dom"/>
</dbReference>
<dbReference type="PANTHER" id="PTHR11730">
    <property type="entry name" value="AMMONIUM TRANSPORTER"/>
    <property type="match status" value="1"/>
</dbReference>
<organism evidence="10 11">
    <name type="scientific">Thermaerobacter marianensis (strain ATCC 700841 / DSM 12885 / JCM 10246 / 7p75a)</name>
    <dbReference type="NCBI Taxonomy" id="644966"/>
    <lineage>
        <taxon>Bacteria</taxon>
        <taxon>Bacillati</taxon>
        <taxon>Bacillota</taxon>
        <taxon>Clostridia</taxon>
        <taxon>Eubacteriales</taxon>
        <taxon>Clostridiales Family XVII. Incertae Sedis</taxon>
        <taxon>Thermaerobacter</taxon>
    </lineage>
</organism>
<reference evidence="11" key="2">
    <citation type="journal article" date="2010" name="Stand. Genomic Sci.">
        <title>Complete genome sequence of Thermaerobacter marianensis type strain (7p75aT).</title>
        <authorList>
            <person name="Han C."/>
            <person name="Gu W."/>
            <person name="Zhang X."/>
            <person name="Lapidus A."/>
            <person name="Nolan M."/>
            <person name="Copeland A."/>
            <person name="Lucas S."/>
            <person name="Glavina Del Rio T."/>
            <person name="Tice H."/>
            <person name="Cheng J."/>
            <person name="Tapia R."/>
            <person name="Goodwin L."/>
            <person name="Pitluck S."/>
            <person name="Pagani I."/>
            <person name="Ivanova N."/>
            <person name="Mavromatis K."/>
            <person name="Mikhailova N."/>
            <person name="Pati A."/>
            <person name="Chen A."/>
            <person name="Palaniappan K."/>
            <person name="Land M."/>
            <person name="Hauser L."/>
            <person name="Chang Y."/>
            <person name="Jeffries C."/>
            <person name="Schneider S."/>
            <person name="Rohde M."/>
            <person name="Goker M."/>
            <person name="Pukall R."/>
            <person name="Woyke T."/>
            <person name="Bristow J."/>
            <person name="Eisen J."/>
            <person name="Markowitz V."/>
            <person name="Hugenholtz P."/>
            <person name="Kyrpides N."/>
            <person name="Klenk H."/>
            <person name="Detter J."/>
        </authorList>
    </citation>
    <scope>NUCLEOTIDE SEQUENCE [LARGE SCALE GENOMIC DNA]</scope>
    <source>
        <strain evidence="11">ATCC 700841 / DSM 12885 / JCM 10246 / 7p75a</strain>
    </source>
</reference>
<dbReference type="OrthoDB" id="9814202at2"/>
<dbReference type="KEGG" id="tmr:Tmar_0626"/>
<comment type="subcellular location">
    <subcellularLocation>
        <location evidence="8">Cell membrane</location>
        <topology evidence="8">Multi-pass membrane protein</topology>
    </subcellularLocation>
    <subcellularLocation>
        <location evidence="1">Membrane</location>
        <topology evidence="1">Multi-pass membrane protein</topology>
    </subcellularLocation>
</comment>
<evidence type="ECO:0000256" key="2">
    <source>
        <dbReference type="ARBA" id="ARBA00005887"/>
    </source>
</evidence>
<keyword evidence="6 8" id="KW-0472">Membrane</keyword>
<name>E6SHQ0_THEM7</name>
<keyword evidence="3 8" id="KW-0813">Transport</keyword>